<evidence type="ECO:0000256" key="1">
    <source>
        <dbReference type="SAM" id="SignalP"/>
    </source>
</evidence>
<dbReference type="Proteomes" id="UP000242146">
    <property type="component" value="Unassembled WGS sequence"/>
</dbReference>
<evidence type="ECO:0008006" key="4">
    <source>
        <dbReference type="Google" id="ProtNLM"/>
    </source>
</evidence>
<dbReference type="Pfam" id="PF19271">
    <property type="entry name" value="Nis1"/>
    <property type="match status" value="1"/>
</dbReference>
<evidence type="ECO:0000313" key="3">
    <source>
        <dbReference type="Proteomes" id="UP000242146"/>
    </source>
</evidence>
<feature type="signal peptide" evidence="1">
    <location>
        <begin position="1"/>
        <end position="20"/>
    </location>
</feature>
<feature type="chain" id="PRO_5010874605" description="Phosphatidylglycerol/phosphatidylinositol transfer protein" evidence="1">
    <location>
        <begin position="21"/>
        <end position="142"/>
    </location>
</feature>
<organism evidence="2 3">
    <name type="scientific">Hesseltinella vesiculosa</name>
    <dbReference type="NCBI Taxonomy" id="101127"/>
    <lineage>
        <taxon>Eukaryota</taxon>
        <taxon>Fungi</taxon>
        <taxon>Fungi incertae sedis</taxon>
        <taxon>Mucoromycota</taxon>
        <taxon>Mucoromycotina</taxon>
        <taxon>Mucoromycetes</taxon>
        <taxon>Mucorales</taxon>
        <taxon>Cunninghamellaceae</taxon>
        <taxon>Hesseltinella</taxon>
    </lineage>
</organism>
<keyword evidence="3" id="KW-1185">Reference proteome</keyword>
<dbReference type="EMBL" id="MCGT01000028">
    <property type="protein sequence ID" value="ORX48761.1"/>
    <property type="molecule type" value="Genomic_DNA"/>
</dbReference>
<keyword evidence="1" id="KW-0732">Signal</keyword>
<reference evidence="2 3" key="1">
    <citation type="submission" date="2016-07" db="EMBL/GenBank/DDBJ databases">
        <title>Pervasive Adenine N6-methylation of Active Genes in Fungi.</title>
        <authorList>
            <consortium name="DOE Joint Genome Institute"/>
            <person name="Mondo S.J."/>
            <person name="Dannebaum R.O."/>
            <person name="Kuo R.C."/>
            <person name="Labutti K."/>
            <person name="Haridas S."/>
            <person name="Kuo A."/>
            <person name="Salamov A."/>
            <person name="Ahrendt S.R."/>
            <person name="Lipzen A."/>
            <person name="Sullivan W."/>
            <person name="Andreopoulos W.B."/>
            <person name="Clum A."/>
            <person name="Lindquist E."/>
            <person name="Daum C."/>
            <person name="Ramamoorthy G.K."/>
            <person name="Gryganskyi A."/>
            <person name="Culley D."/>
            <person name="Magnuson J.K."/>
            <person name="James T.Y."/>
            <person name="O'Malley M.A."/>
            <person name="Stajich J.E."/>
            <person name="Spatafora J.W."/>
            <person name="Visel A."/>
            <person name="Grigoriev I.V."/>
        </authorList>
    </citation>
    <scope>NUCLEOTIDE SEQUENCE [LARGE SCALE GENOMIC DNA]</scope>
    <source>
        <strain evidence="2 3">NRRL 3301</strain>
    </source>
</reference>
<accession>A0A1X2G9Y0</accession>
<name>A0A1X2G9Y0_9FUNG</name>
<protein>
    <recommendedName>
        <fullName evidence="4">Phosphatidylglycerol/phosphatidylinositol transfer protein</fullName>
    </recommendedName>
</protein>
<evidence type="ECO:0000313" key="2">
    <source>
        <dbReference type="EMBL" id="ORX48761.1"/>
    </source>
</evidence>
<comment type="caution">
    <text evidence="2">The sequence shown here is derived from an EMBL/GenBank/DDBJ whole genome shotgun (WGS) entry which is preliminary data.</text>
</comment>
<gene>
    <name evidence="2" type="ORF">DM01DRAFT_327284</name>
</gene>
<dbReference type="AlphaFoldDB" id="A0A1X2G9Y0"/>
<sequence>MKASLFILAVLSSLLAHVSSQGITIAYPPAGANIYKGTQVSVQVIKNAHIMASTEIGLAIGIHSCENGQCPPAESNLGTVLYAGPFLPSVHEGHGQEYENISVTIPSYVPDGHSVLNVVRFFLIGAGPSATIGSATVHINVV</sequence>
<dbReference type="InterPro" id="IPR045469">
    <property type="entry name" value="Nis1"/>
</dbReference>
<dbReference type="OrthoDB" id="2841294at2759"/>
<proteinExistence type="predicted"/>